<dbReference type="KEGG" id="pau:PA14_31400"/>
<keyword evidence="7 12" id="KW-1133">Transmembrane helix</keyword>
<evidence type="ECO:0000259" key="13">
    <source>
        <dbReference type="PROSITE" id="PS50111"/>
    </source>
</evidence>
<dbReference type="InterPro" id="IPR003660">
    <property type="entry name" value="HAMP_dom"/>
</dbReference>
<evidence type="ECO:0000256" key="8">
    <source>
        <dbReference type="ARBA" id="ARBA00023136"/>
    </source>
</evidence>
<feature type="domain" description="T-SNARE coiled-coil homology" evidence="14">
    <location>
        <begin position="500"/>
        <end position="552"/>
    </location>
</feature>
<evidence type="ECO:0000256" key="5">
    <source>
        <dbReference type="ARBA" id="ARBA00022519"/>
    </source>
</evidence>
<keyword evidence="8 12" id="KW-0472">Membrane</keyword>
<organism evidence="16 17">
    <name type="scientific">Pseudomonas aeruginosa (strain UCBPP-PA14)</name>
    <dbReference type="NCBI Taxonomy" id="208963"/>
    <lineage>
        <taxon>Bacteria</taxon>
        <taxon>Pseudomonadati</taxon>
        <taxon>Pseudomonadota</taxon>
        <taxon>Gammaproteobacteria</taxon>
        <taxon>Pseudomonadales</taxon>
        <taxon>Pseudomonadaceae</taxon>
        <taxon>Pseudomonas</taxon>
    </lineage>
</organism>
<protein>
    <submittedName>
        <fullName evidence="16">Putative methyl-accepting chemotaxis transducer</fullName>
    </submittedName>
</protein>
<evidence type="ECO:0000313" key="17">
    <source>
        <dbReference type="Proteomes" id="UP000000653"/>
    </source>
</evidence>
<dbReference type="SMART" id="SM00283">
    <property type="entry name" value="MA"/>
    <property type="match status" value="1"/>
</dbReference>
<evidence type="ECO:0000256" key="11">
    <source>
        <dbReference type="PROSITE-ProRule" id="PRU00284"/>
    </source>
</evidence>
<dbReference type="PROSITE" id="PS50885">
    <property type="entry name" value="HAMP"/>
    <property type="match status" value="1"/>
</dbReference>
<dbReference type="PANTHER" id="PTHR32089">
    <property type="entry name" value="METHYL-ACCEPTING CHEMOTAXIS PROTEIN MCPB"/>
    <property type="match status" value="1"/>
</dbReference>
<feature type="domain" description="HAMP" evidence="15">
    <location>
        <begin position="246"/>
        <end position="298"/>
    </location>
</feature>
<dbReference type="PROSITE" id="PS50192">
    <property type="entry name" value="T_SNARE"/>
    <property type="match status" value="1"/>
</dbReference>
<accession>A0A0H2ZAL1</accession>
<dbReference type="GO" id="GO:0005886">
    <property type="term" value="C:plasma membrane"/>
    <property type="evidence" value="ECO:0007669"/>
    <property type="project" value="UniProtKB-SubCell"/>
</dbReference>
<dbReference type="SUPFAM" id="SSF58104">
    <property type="entry name" value="Methyl-accepting chemotaxis protein (MCP) signaling domain"/>
    <property type="match status" value="1"/>
</dbReference>
<evidence type="ECO:0000256" key="9">
    <source>
        <dbReference type="ARBA" id="ARBA00023224"/>
    </source>
</evidence>
<sequence length="575" mass="62228">MRAGTRATPASPGHRDVLGCLVAACVPVQPGNPSRRSMLQQSLRAQILVLLGGSLAALLLIALACFGSLTGDVRAYRELLGGPVRAAQLIDEANLQFRGQVQEWKNVLLRGRQAEAQTKYWSQFEAQERAVQDILGRLGSVAEGELKDRVERLREEHRRLGTAYRQGRQRFLEAGADPIAGDLAVTGIDRATTAQMQALRDELHQASDLRSAAISAEARRTMLLGSLVLIGASLAVALLSLWLVNRNLVRPVQRLIEHIAQLSHGDFGERIEIRRKDELGKLALAANTLRDFLVDIFERLRRSTRDLDSASGSLNAIASLMAAGTREQFSRTDQVATAMQEMSATAQEVARYAGDAAKAADEADDSAQRGEDVMEETIRSIGEMRKEIDHTVEVIRQLESDSGRIGKVLDVIRGIAEQTNLLALNAAIEAARAGDAGRGFAVVADEVRTLAQRTAESIAEIHQIIDTVQNGAVNAARAIESGQSRSEAGAEQVANAGAMLRQITASVESIRDMNRQIATAAEEQTAVAEDISRNLTEIASIASSNQEQVEQTEAASRDLHNLSAQLGDALQRLRA</sequence>
<dbReference type="InterPro" id="IPR004089">
    <property type="entry name" value="MCPsignal_dom"/>
</dbReference>
<dbReference type="HOGENOM" id="CLU_000445_107_27_6"/>
<dbReference type="BioCyc" id="PAER208963:G1G74-2645-MONOMER"/>
<evidence type="ECO:0000256" key="1">
    <source>
        <dbReference type="ARBA" id="ARBA00004429"/>
    </source>
</evidence>
<dbReference type="GO" id="GO:0007165">
    <property type="term" value="P:signal transduction"/>
    <property type="evidence" value="ECO:0007669"/>
    <property type="project" value="UniProtKB-KW"/>
</dbReference>
<evidence type="ECO:0000256" key="10">
    <source>
        <dbReference type="ARBA" id="ARBA00029447"/>
    </source>
</evidence>
<reference evidence="16 17" key="1">
    <citation type="journal article" date="2006" name="Genome Biol.">
        <title>Genomic analysis reveals that Pseudomonas aeruginosa virulence is combinatorial.</title>
        <authorList>
            <person name="Lee D.G."/>
            <person name="Urbach J.M."/>
            <person name="Wu G."/>
            <person name="Liberati N.T."/>
            <person name="Feinbaum R.L."/>
            <person name="Miyata S."/>
            <person name="Diggins L.T."/>
            <person name="He J."/>
            <person name="Saucier M."/>
            <person name="Deziel E."/>
            <person name="Friedman L."/>
            <person name="Li L."/>
            <person name="Grills G."/>
            <person name="Montgomery K."/>
            <person name="Kucherlapati R."/>
            <person name="Rahme L.G."/>
            <person name="Ausubel F.M."/>
        </authorList>
    </citation>
    <scope>NUCLEOTIDE SEQUENCE [LARGE SCALE GENOMIC DNA]</scope>
    <source>
        <strain evidence="16 17">UCBPP-PA14</strain>
    </source>
</reference>
<evidence type="ECO:0000256" key="4">
    <source>
        <dbReference type="ARBA" id="ARBA00022500"/>
    </source>
</evidence>
<gene>
    <name evidence="16" type="primary">ctpH</name>
    <name evidence="16" type="ordered locus">PA14_31400</name>
</gene>
<dbReference type="Gene3D" id="1.10.8.500">
    <property type="entry name" value="HAMP domain in histidine kinase"/>
    <property type="match status" value="1"/>
</dbReference>
<keyword evidence="2" id="KW-1003">Cell membrane</keyword>
<dbReference type="InterPro" id="IPR004090">
    <property type="entry name" value="Chemotax_Me-accpt_rcpt"/>
</dbReference>
<dbReference type="GO" id="GO:0004888">
    <property type="term" value="F:transmembrane signaling receptor activity"/>
    <property type="evidence" value="ECO:0007669"/>
    <property type="project" value="InterPro"/>
</dbReference>
<keyword evidence="4" id="KW-0145">Chemotaxis</keyword>
<dbReference type="InterPro" id="IPR000727">
    <property type="entry name" value="T_SNARE_dom"/>
</dbReference>
<comment type="subcellular location">
    <subcellularLocation>
        <location evidence="1">Cell inner membrane</location>
        <topology evidence="1">Multi-pass membrane protein</topology>
    </subcellularLocation>
</comment>
<keyword evidence="9 11" id="KW-0807">Transducer</keyword>
<evidence type="ECO:0000256" key="6">
    <source>
        <dbReference type="ARBA" id="ARBA00022692"/>
    </source>
</evidence>
<feature type="transmembrane region" description="Helical" evidence="12">
    <location>
        <begin position="47"/>
        <end position="69"/>
    </location>
</feature>
<keyword evidence="5" id="KW-0997">Cell inner membrane</keyword>
<dbReference type="PANTHER" id="PTHR32089:SF120">
    <property type="entry name" value="METHYL-ACCEPTING CHEMOTAXIS PROTEIN TLPQ"/>
    <property type="match status" value="1"/>
</dbReference>
<evidence type="ECO:0000256" key="2">
    <source>
        <dbReference type="ARBA" id="ARBA00022475"/>
    </source>
</evidence>
<dbReference type="Gene3D" id="1.10.287.950">
    <property type="entry name" value="Methyl-accepting chemotaxis protein"/>
    <property type="match status" value="1"/>
</dbReference>
<evidence type="ECO:0000256" key="7">
    <source>
        <dbReference type="ARBA" id="ARBA00022989"/>
    </source>
</evidence>
<feature type="transmembrane region" description="Helical" evidence="12">
    <location>
        <begin position="223"/>
        <end position="244"/>
    </location>
</feature>
<feature type="domain" description="Methyl-accepting transducer" evidence="13">
    <location>
        <begin position="303"/>
        <end position="539"/>
    </location>
</feature>
<name>A0A0H2ZAL1_PSEAB</name>
<dbReference type="Pfam" id="PF00672">
    <property type="entry name" value="HAMP"/>
    <property type="match status" value="1"/>
</dbReference>
<dbReference type="SMART" id="SM00304">
    <property type="entry name" value="HAMP"/>
    <property type="match status" value="2"/>
</dbReference>
<dbReference type="PROSITE" id="PS50111">
    <property type="entry name" value="CHEMOTAXIS_TRANSDUC_2"/>
    <property type="match status" value="1"/>
</dbReference>
<evidence type="ECO:0000259" key="14">
    <source>
        <dbReference type="PROSITE" id="PS50192"/>
    </source>
</evidence>
<dbReference type="CDD" id="cd11386">
    <property type="entry name" value="MCP_signal"/>
    <property type="match status" value="1"/>
</dbReference>
<evidence type="ECO:0000313" key="16">
    <source>
        <dbReference type="EMBL" id="ABJ11743.1"/>
    </source>
</evidence>
<dbReference type="Pfam" id="PF00015">
    <property type="entry name" value="MCPsignal"/>
    <property type="match status" value="1"/>
</dbReference>
<evidence type="ECO:0000256" key="12">
    <source>
        <dbReference type="SAM" id="Phobius"/>
    </source>
</evidence>
<proteinExistence type="inferred from homology"/>
<dbReference type="FunFam" id="1.10.287.950:FF:000001">
    <property type="entry name" value="Methyl-accepting chemotaxis sensory transducer"/>
    <property type="match status" value="1"/>
</dbReference>
<keyword evidence="6 12" id="KW-0812">Transmembrane</keyword>
<dbReference type="CDD" id="cd06225">
    <property type="entry name" value="HAMP"/>
    <property type="match status" value="1"/>
</dbReference>
<keyword evidence="3" id="KW-0488">Methylation</keyword>
<dbReference type="PRINTS" id="PR00260">
    <property type="entry name" value="CHEMTRNSDUCR"/>
</dbReference>
<evidence type="ECO:0000256" key="3">
    <source>
        <dbReference type="ARBA" id="ARBA00022481"/>
    </source>
</evidence>
<dbReference type="AlphaFoldDB" id="A0A0H2ZAL1"/>
<evidence type="ECO:0000259" key="15">
    <source>
        <dbReference type="PROSITE" id="PS50885"/>
    </source>
</evidence>
<dbReference type="EMBL" id="CP000438">
    <property type="protein sequence ID" value="ABJ11743.1"/>
    <property type="molecule type" value="Genomic_DNA"/>
</dbReference>
<dbReference type="Proteomes" id="UP000000653">
    <property type="component" value="Chromosome"/>
</dbReference>
<dbReference type="GO" id="GO:0006935">
    <property type="term" value="P:chemotaxis"/>
    <property type="evidence" value="ECO:0007669"/>
    <property type="project" value="UniProtKB-KW"/>
</dbReference>
<comment type="similarity">
    <text evidence="10">Belongs to the methyl-accepting chemotaxis (MCP) protein family.</text>
</comment>